<sequence>MPIDQHQQSSQASDSMHLDELSNVLRDVHAQNMATFQRILTSDRSTLEENRAATDRFWDIVVITAGDLQQRLCYQRQIDFKLSKGQIPRQAKYHVIEDPPKSKIGSGGSTCLVMNVLNDQYSDDFISTARVLLIHAGGYSTRLPHVSARGKVFTILPQVNSPDGIQVLDLKLVLYLHLLKSMPPGVFLTSADGIELLSSKAPFPSDPKPLTITSLAHPSSTAIGSTHGVYLLQDTSDLVQADRALQPKDQSAILTQCLEFLHKPSLDRMKRIPGVIFNGISGDKDDIVYTDSCYYFDPQTAKVMAKIWKTLPLDCDLEAWADVLSFQQDSPISPSLIGDPHQQGRHILSEALREAKVKLDVMVLNASKFYHLGTMLEFLEGVCIDRAFMAELHIQNHLHPQIAQVGAHTFQHEKTGTGNDSAVIELPVYLENSVVHAQAKVHAWSLVVDTDLGENTILPANTCIFTLQIREQAYVTFTVSVKDDMKKEVEGNESGKHWLHRLRIYENVPVARMVPGGALESRLSSSNPDKKVSLWTAPIFEVASTKTESINLAMERLDRIRDSLSRSDTMGWKDSNLLQSSTDSRIIGWTSFKEAARSARDL</sequence>
<dbReference type="InterPro" id="IPR012887">
    <property type="entry name" value="GDP_fucose_pyrophosphorylase"/>
</dbReference>
<keyword evidence="5" id="KW-1185">Reference proteome</keyword>
<evidence type="ECO:0000256" key="2">
    <source>
        <dbReference type="ARBA" id="ARBA00022741"/>
    </source>
</evidence>
<evidence type="ECO:0000259" key="3">
    <source>
        <dbReference type="Pfam" id="PF07959"/>
    </source>
</evidence>
<dbReference type="OrthoDB" id="10062280at2759"/>
<keyword evidence="4" id="KW-0548">Nucleotidyltransferase</keyword>
<comment type="caution">
    <text evidence="4">The sequence shown here is derived from an EMBL/GenBank/DDBJ whole genome shotgun (WGS) entry which is preliminary data.</text>
</comment>
<name>A0A9P3HAS9_9FUNG</name>
<gene>
    <name evidence="4" type="ORF">EMPS_05406</name>
</gene>
<dbReference type="PANTHER" id="PTHR15045">
    <property type="entry name" value="FUCOSE-1-PHOSPHATE GUANYLYLTRANSFERASE"/>
    <property type="match status" value="1"/>
</dbReference>
<protein>
    <submittedName>
        <fullName evidence="4">Fucose-1-phosphate guanylyltransferase</fullName>
    </submittedName>
</protein>
<evidence type="ECO:0000313" key="4">
    <source>
        <dbReference type="EMBL" id="GJJ73048.1"/>
    </source>
</evidence>
<dbReference type="GO" id="GO:0042350">
    <property type="term" value="P:GDP-L-fucose biosynthetic process"/>
    <property type="evidence" value="ECO:0007669"/>
    <property type="project" value="UniProtKB-ARBA"/>
</dbReference>
<dbReference type="Pfam" id="PF07959">
    <property type="entry name" value="Fucose_pyrophosphorylase"/>
    <property type="match status" value="1"/>
</dbReference>
<dbReference type="PANTHER" id="PTHR15045:SF1">
    <property type="entry name" value="FUCOSE-1-PHOSPHATE GUANYLYLTRANSFERASE"/>
    <property type="match status" value="1"/>
</dbReference>
<organism evidence="4 5">
    <name type="scientific">Entomortierella parvispora</name>
    <dbReference type="NCBI Taxonomy" id="205924"/>
    <lineage>
        <taxon>Eukaryota</taxon>
        <taxon>Fungi</taxon>
        <taxon>Fungi incertae sedis</taxon>
        <taxon>Mucoromycota</taxon>
        <taxon>Mortierellomycotina</taxon>
        <taxon>Mortierellomycetes</taxon>
        <taxon>Mortierellales</taxon>
        <taxon>Mortierellaceae</taxon>
        <taxon>Entomortierella</taxon>
    </lineage>
</organism>
<keyword evidence="1" id="KW-0808">Transferase</keyword>
<proteinExistence type="predicted"/>
<feature type="domain" description="GDP-fucose pyrophosphorylase" evidence="3">
    <location>
        <begin position="124"/>
        <end position="544"/>
    </location>
</feature>
<accession>A0A9P3HAS9</accession>
<dbReference type="AlphaFoldDB" id="A0A9P3HAS9"/>
<dbReference type="EMBL" id="BQFW01000007">
    <property type="protein sequence ID" value="GJJ73048.1"/>
    <property type="molecule type" value="Genomic_DNA"/>
</dbReference>
<dbReference type="GO" id="GO:0000166">
    <property type="term" value="F:nucleotide binding"/>
    <property type="evidence" value="ECO:0007669"/>
    <property type="project" value="UniProtKB-KW"/>
</dbReference>
<keyword evidence="2" id="KW-0547">Nucleotide-binding</keyword>
<evidence type="ECO:0000256" key="1">
    <source>
        <dbReference type="ARBA" id="ARBA00022679"/>
    </source>
</evidence>
<dbReference type="GO" id="GO:0016779">
    <property type="term" value="F:nucleotidyltransferase activity"/>
    <property type="evidence" value="ECO:0007669"/>
    <property type="project" value="UniProtKB-KW"/>
</dbReference>
<evidence type="ECO:0000313" key="5">
    <source>
        <dbReference type="Proteomes" id="UP000827284"/>
    </source>
</evidence>
<dbReference type="Proteomes" id="UP000827284">
    <property type="component" value="Unassembled WGS sequence"/>
</dbReference>
<reference evidence="4" key="2">
    <citation type="journal article" date="2022" name="Microbiol. Resour. Announc.">
        <title>Whole-Genome Sequence of Entomortierella parvispora E1425, a Mucoromycotan Fungus Associated with Burkholderiaceae-Related Endosymbiotic Bacteria.</title>
        <authorList>
            <person name="Herlambang A."/>
            <person name="Guo Y."/>
            <person name="Takashima Y."/>
            <person name="Narisawa K."/>
            <person name="Ohta H."/>
            <person name="Nishizawa T."/>
        </authorList>
    </citation>
    <scope>NUCLEOTIDE SEQUENCE</scope>
    <source>
        <strain evidence="4">E1425</strain>
    </source>
</reference>
<reference evidence="4" key="1">
    <citation type="submission" date="2021-11" db="EMBL/GenBank/DDBJ databases">
        <authorList>
            <person name="Herlambang A."/>
            <person name="Guo Y."/>
            <person name="Takashima Y."/>
            <person name="Nishizawa T."/>
        </authorList>
    </citation>
    <scope>NUCLEOTIDE SEQUENCE</scope>
    <source>
        <strain evidence="4">E1425</strain>
    </source>
</reference>